<reference evidence="9 10" key="1">
    <citation type="submission" date="2015-01" db="EMBL/GenBank/DDBJ databases">
        <title>The Genome Sequence of Capronia semiimmersa CBS27337.</title>
        <authorList>
            <consortium name="The Broad Institute Genomics Platform"/>
            <person name="Cuomo C."/>
            <person name="de Hoog S."/>
            <person name="Gorbushina A."/>
            <person name="Stielow B."/>
            <person name="Teixiera M."/>
            <person name="Abouelleil A."/>
            <person name="Chapman S.B."/>
            <person name="Priest M."/>
            <person name="Young S.K."/>
            <person name="Wortman J."/>
            <person name="Nusbaum C."/>
            <person name="Birren B."/>
        </authorList>
    </citation>
    <scope>NUCLEOTIDE SEQUENCE [LARGE SCALE GENOMIC DNA]</scope>
    <source>
        <strain evidence="9 10">CBS 27337</strain>
    </source>
</reference>
<dbReference type="InterPro" id="IPR053175">
    <property type="entry name" value="DHMBA_Reg_Transcription_Factor"/>
</dbReference>
<feature type="region of interest" description="Disordered" evidence="6">
    <location>
        <begin position="49"/>
        <end position="74"/>
    </location>
</feature>
<dbReference type="InterPro" id="IPR001138">
    <property type="entry name" value="Zn2Cys6_DnaBD"/>
</dbReference>
<keyword evidence="10" id="KW-1185">Reference proteome</keyword>
<keyword evidence="1" id="KW-0805">Transcription regulation</keyword>
<accession>A0A0D2E8W8</accession>
<evidence type="ECO:0000256" key="1">
    <source>
        <dbReference type="ARBA" id="ARBA00023015"/>
    </source>
</evidence>
<dbReference type="STRING" id="5601.A0A0D2E8W8"/>
<dbReference type="GO" id="GO:0003677">
    <property type="term" value="F:DNA binding"/>
    <property type="evidence" value="ECO:0007669"/>
    <property type="project" value="UniProtKB-KW"/>
</dbReference>
<dbReference type="Gene3D" id="4.10.240.10">
    <property type="entry name" value="Zn(2)-C6 fungal-type DNA-binding domain"/>
    <property type="match status" value="1"/>
</dbReference>
<dbReference type="AlphaFoldDB" id="A0A0D2E8W8"/>
<dbReference type="HOGENOM" id="CLU_042813_0_0_1"/>
<dbReference type="Proteomes" id="UP000054266">
    <property type="component" value="Unassembled WGS sequence"/>
</dbReference>
<evidence type="ECO:0000256" key="6">
    <source>
        <dbReference type="SAM" id="MobiDB-lite"/>
    </source>
</evidence>
<dbReference type="Pfam" id="PF00172">
    <property type="entry name" value="Zn_clus"/>
    <property type="match status" value="1"/>
</dbReference>
<keyword evidence="4" id="KW-0539">Nucleus</keyword>
<dbReference type="GO" id="GO:0008270">
    <property type="term" value="F:zinc ion binding"/>
    <property type="evidence" value="ECO:0007669"/>
    <property type="project" value="UniProtKB-KW"/>
</dbReference>
<feature type="domain" description="Zn(2)-C6 fungal-type" evidence="7">
    <location>
        <begin position="7"/>
        <end position="37"/>
    </location>
</feature>
<keyword evidence="5" id="KW-0863">Zinc-finger</keyword>
<dbReference type="PANTHER" id="PTHR38791">
    <property type="entry name" value="ZN(II)2CYS6 TRANSCRIPTION FACTOR (EUROFUNG)-RELATED-RELATED"/>
    <property type="match status" value="1"/>
</dbReference>
<protein>
    <recommendedName>
        <fullName evidence="11">Zn(2)-C6 fungal-type domain-containing protein</fullName>
    </recommendedName>
</protein>
<gene>
    <name evidence="9" type="ORF">PV04_03003</name>
</gene>
<evidence type="ECO:0000313" key="10">
    <source>
        <dbReference type="Proteomes" id="UP000054266"/>
    </source>
</evidence>
<dbReference type="SUPFAM" id="SSF57701">
    <property type="entry name" value="Zn2/Cys6 DNA-binding domain"/>
    <property type="match status" value="1"/>
</dbReference>
<evidence type="ECO:0000259" key="8">
    <source>
        <dbReference type="PROSITE" id="PS50966"/>
    </source>
</evidence>
<dbReference type="PROSITE" id="PS00463">
    <property type="entry name" value="ZN2_CY6_FUNGAL_1"/>
    <property type="match status" value="1"/>
</dbReference>
<sequence>MGIPRRGCLTCRKRRVKCDIVQPVCGRCTKASRDCVWEDSNHQGLLFKDENSFAGGRPRRPKESKTQPTTAPTAVTEPNIDTAIDVFAFGYFVRNFLFQPDDLPDFALEYSAFVLQQWSQSSPSSSLHLAFHAAAFSVFGREKKLQKAMDQAASFHAESVAKMQEEMQEQTSETINAFLITELLLGFYRNTIVGMSLSEKARPFPSYYNESECSCTETICVHTQAVLLLGSHVRPETQRNLALERAVRRSIIRACIFYGNEVPDCLSDGSVFGETGPILQLDSVMVEVSRLHALATNLLSKSDSAQLLRDRIKELAAKAGNLDHALATWSNTPPQHWETSALSSNERPESQRLVAYGPESKNGCENIAIAAILNRCRALRIMLNSIRLRCLSRLQDTSPPSSTHDPRIQACQQTIQLMTQESHASLPTFFEFRLPNRRGFEETTPEKRLIMSASKIAPKMAAYLAWPMAIVVKTESISSSQRIVMEEELYTVADALQDAALKSMIGQSGFLF</sequence>
<dbReference type="PROSITE" id="PS50048">
    <property type="entry name" value="ZN2_CY6_FUNGAL_2"/>
    <property type="match status" value="1"/>
</dbReference>
<evidence type="ECO:0000259" key="7">
    <source>
        <dbReference type="PROSITE" id="PS50048"/>
    </source>
</evidence>
<feature type="domain" description="SWIM-type" evidence="8">
    <location>
        <begin position="204"/>
        <end position="231"/>
    </location>
</feature>
<proteinExistence type="predicted"/>
<evidence type="ECO:0000256" key="4">
    <source>
        <dbReference type="ARBA" id="ARBA00023242"/>
    </source>
</evidence>
<evidence type="ECO:0000256" key="3">
    <source>
        <dbReference type="ARBA" id="ARBA00023163"/>
    </source>
</evidence>
<evidence type="ECO:0000256" key="5">
    <source>
        <dbReference type="PROSITE-ProRule" id="PRU00325"/>
    </source>
</evidence>
<dbReference type="EMBL" id="KN846957">
    <property type="protein sequence ID" value="KIW70762.1"/>
    <property type="molecule type" value="Genomic_DNA"/>
</dbReference>
<dbReference type="PROSITE" id="PS50966">
    <property type="entry name" value="ZF_SWIM"/>
    <property type="match status" value="1"/>
</dbReference>
<evidence type="ECO:0000256" key="2">
    <source>
        <dbReference type="ARBA" id="ARBA00023125"/>
    </source>
</evidence>
<evidence type="ECO:0008006" key="11">
    <source>
        <dbReference type="Google" id="ProtNLM"/>
    </source>
</evidence>
<evidence type="ECO:0000313" key="9">
    <source>
        <dbReference type="EMBL" id="KIW70762.1"/>
    </source>
</evidence>
<keyword evidence="2" id="KW-0238">DNA-binding</keyword>
<dbReference type="SMART" id="SM00066">
    <property type="entry name" value="GAL4"/>
    <property type="match status" value="1"/>
</dbReference>
<dbReference type="InterPro" id="IPR036864">
    <property type="entry name" value="Zn2-C6_fun-type_DNA-bd_sf"/>
</dbReference>
<dbReference type="CDD" id="cd00067">
    <property type="entry name" value="GAL4"/>
    <property type="match status" value="1"/>
</dbReference>
<keyword evidence="5" id="KW-0862">Zinc</keyword>
<dbReference type="GO" id="GO:0000981">
    <property type="term" value="F:DNA-binding transcription factor activity, RNA polymerase II-specific"/>
    <property type="evidence" value="ECO:0007669"/>
    <property type="project" value="InterPro"/>
</dbReference>
<keyword evidence="3" id="KW-0804">Transcription</keyword>
<keyword evidence="5" id="KW-0479">Metal-binding</keyword>
<organism evidence="9 10">
    <name type="scientific">Phialophora macrospora</name>
    <dbReference type="NCBI Taxonomy" id="1851006"/>
    <lineage>
        <taxon>Eukaryota</taxon>
        <taxon>Fungi</taxon>
        <taxon>Dikarya</taxon>
        <taxon>Ascomycota</taxon>
        <taxon>Pezizomycotina</taxon>
        <taxon>Eurotiomycetes</taxon>
        <taxon>Chaetothyriomycetidae</taxon>
        <taxon>Chaetothyriales</taxon>
        <taxon>Herpotrichiellaceae</taxon>
        <taxon>Phialophora</taxon>
    </lineage>
</organism>
<name>A0A0D2E8W8_9EURO</name>
<dbReference type="PANTHER" id="PTHR38791:SF13">
    <property type="entry name" value="ZN(2)-C6 FUNGAL-TYPE DOMAIN-CONTAINING PROTEIN"/>
    <property type="match status" value="1"/>
</dbReference>
<dbReference type="InterPro" id="IPR007527">
    <property type="entry name" value="Znf_SWIM"/>
</dbReference>